<keyword evidence="5" id="KW-0539">Nucleus</keyword>
<evidence type="ECO:0000313" key="9">
    <source>
        <dbReference type="Proteomes" id="UP000654913"/>
    </source>
</evidence>
<name>A0A7R8AQ43_9EURO</name>
<sequence length="497" mass="55249">MSASNRPRRDGRGCFQCSKRRIVCDGGEPTCHKCQKKGIECSGPGRFRFYQGTSIRGLSQRGTVPVTAPGPLPQPQSSCTGKQPPLNIRWQSDRPSARGKRKQSARPKGKTADANSRNSQHCPSTTDTAVCDERHPARSFGDNVSSPASAISLNEWCETPGSQADDETVEEVASSKAVQIYSPNSISPWIPPLSSGTRMFLSHFADEVAPIMVVLDNISNGYREILLPLACQDELLQQSICAVAAQHLALRHPCFRRSAESGRAAIISRLRRDAFQEPTERLFSASTWATLIVLLVGETITASPDYAHLLQMLFCMAGNTPDMTMNSVNQFLTQQTHMFQFLGQPFLGESQGLDMLQLPLDLFLDWTYYDLPPESTHTQSLGIMREAFIKASQIYIGRATHNEDQWQHLEELKQLVSRIHPDEQGSHALVWVCFIGAADSTTPEHRQFFSSRMEAVFRKTGFQNVAAAIQSLPAIWSQKDSGRWTSRLIRTLPALIM</sequence>
<dbReference type="GO" id="GO:0000981">
    <property type="term" value="F:DNA-binding transcription factor activity, RNA polymerase II-specific"/>
    <property type="evidence" value="ECO:0007669"/>
    <property type="project" value="InterPro"/>
</dbReference>
<proteinExistence type="predicted"/>
<organism evidence="8 9">
    <name type="scientific">Aspergillus puulaauensis</name>
    <dbReference type="NCBI Taxonomy" id="1220207"/>
    <lineage>
        <taxon>Eukaryota</taxon>
        <taxon>Fungi</taxon>
        <taxon>Dikarya</taxon>
        <taxon>Ascomycota</taxon>
        <taxon>Pezizomycotina</taxon>
        <taxon>Eurotiomycetes</taxon>
        <taxon>Eurotiomycetidae</taxon>
        <taxon>Eurotiales</taxon>
        <taxon>Aspergillaceae</taxon>
        <taxon>Aspergillus</taxon>
    </lineage>
</organism>
<dbReference type="InterPro" id="IPR021858">
    <property type="entry name" value="Fun_TF"/>
</dbReference>
<dbReference type="OrthoDB" id="5386330at2759"/>
<evidence type="ECO:0000256" key="2">
    <source>
        <dbReference type="ARBA" id="ARBA00023015"/>
    </source>
</evidence>
<dbReference type="PROSITE" id="PS00463">
    <property type="entry name" value="ZN2_CY6_FUNGAL_1"/>
    <property type="match status" value="1"/>
</dbReference>
<dbReference type="GO" id="GO:0005634">
    <property type="term" value="C:nucleus"/>
    <property type="evidence" value="ECO:0007669"/>
    <property type="project" value="UniProtKB-SubCell"/>
</dbReference>
<dbReference type="PANTHER" id="PTHR37534">
    <property type="entry name" value="TRANSCRIPTIONAL ACTIVATOR PROTEIN UGA3"/>
    <property type="match status" value="1"/>
</dbReference>
<dbReference type="PROSITE" id="PS50048">
    <property type="entry name" value="ZN2_CY6_FUNGAL_2"/>
    <property type="match status" value="1"/>
</dbReference>
<keyword evidence="2" id="KW-0805">Transcription regulation</keyword>
<keyword evidence="9" id="KW-1185">Reference proteome</keyword>
<keyword evidence="4" id="KW-0804">Transcription</keyword>
<dbReference type="AlphaFoldDB" id="A0A7R8AQ43"/>
<reference evidence="8" key="2">
    <citation type="submission" date="2021-02" db="EMBL/GenBank/DDBJ databases">
        <title>Aspergillus puulaauensis MK2 genome sequence.</title>
        <authorList>
            <person name="Futagami T."/>
            <person name="Mori K."/>
            <person name="Kadooka C."/>
            <person name="Tanaka T."/>
        </authorList>
    </citation>
    <scope>NUCLEOTIDE SEQUENCE</scope>
    <source>
        <strain evidence="8">MK2</strain>
    </source>
</reference>
<evidence type="ECO:0000313" key="8">
    <source>
        <dbReference type="EMBL" id="BCS25255.1"/>
    </source>
</evidence>
<dbReference type="InterPro" id="IPR036864">
    <property type="entry name" value="Zn2-C6_fun-type_DNA-bd_sf"/>
</dbReference>
<feature type="compositionally biased region" description="Polar residues" evidence="6">
    <location>
        <begin position="113"/>
        <end position="128"/>
    </location>
</feature>
<dbReference type="GO" id="GO:0045944">
    <property type="term" value="P:positive regulation of transcription by RNA polymerase II"/>
    <property type="evidence" value="ECO:0007669"/>
    <property type="project" value="TreeGrafter"/>
</dbReference>
<feature type="compositionally biased region" description="Basic residues" evidence="6">
    <location>
        <begin position="97"/>
        <end position="109"/>
    </location>
</feature>
<protein>
    <recommendedName>
        <fullName evidence="7">Zn(2)-C6 fungal-type domain-containing protein</fullName>
    </recommendedName>
</protein>
<gene>
    <name evidence="8" type="ORF">APUU_41699S</name>
</gene>
<evidence type="ECO:0000256" key="6">
    <source>
        <dbReference type="SAM" id="MobiDB-lite"/>
    </source>
</evidence>
<dbReference type="Proteomes" id="UP000654913">
    <property type="component" value="Chromosome 4"/>
</dbReference>
<evidence type="ECO:0000256" key="3">
    <source>
        <dbReference type="ARBA" id="ARBA00023125"/>
    </source>
</evidence>
<dbReference type="InterPro" id="IPR001138">
    <property type="entry name" value="Zn2Cys6_DnaBD"/>
</dbReference>
<evidence type="ECO:0000259" key="7">
    <source>
        <dbReference type="PROSITE" id="PS50048"/>
    </source>
</evidence>
<dbReference type="GO" id="GO:0000976">
    <property type="term" value="F:transcription cis-regulatory region binding"/>
    <property type="evidence" value="ECO:0007669"/>
    <property type="project" value="TreeGrafter"/>
</dbReference>
<dbReference type="Gene3D" id="4.10.240.10">
    <property type="entry name" value="Zn(2)-C6 fungal-type DNA-binding domain"/>
    <property type="match status" value="1"/>
</dbReference>
<dbReference type="GO" id="GO:0008270">
    <property type="term" value="F:zinc ion binding"/>
    <property type="evidence" value="ECO:0007669"/>
    <property type="project" value="InterPro"/>
</dbReference>
<dbReference type="CDD" id="cd00067">
    <property type="entry name" value="GAL4"/>
    <property type="match status" value="1"/>
</dbReference>
<evidence type="ECO:0000256" key="5">
    <source>
        <dbReference type="ARBA" id="ARBA00023242"/>
    </source>
</evidence>
<dbReference type="SUPFAM" id="SSF57701">
    <property type="entry name" value="Zn2/Cys6 DNA-binding domain"/>
    <property type="match status" value="1"/>
</dbReference>
<feature type="region of interest" description="Disordered" evidence="6">
    <location>
        <begin position="54"/>
        <end position="129"/>
    </location>
</feature>
<dbReference type="PANTHER" id="PTHR37534:SF17">
    <property type="entry name" value="ZN(2)-C6 FUNGAL-TYPE DOMAIN-CONTAINING PROTEIN"/>
    <property type="match status" value="1"/>
</dbReference>
<evidence type="ECO:0000256" key="4">
    <source>
        <dbReference type="ARBA" id="ARBA00023163"/>
    </source>
</evidence>
<feature type="domain" description="Zn(2)-C6 fungal-type" evidence="7">
    <location>
        <begin position="13"/>
        <end position="42"/>
    </location>
</feature>
<evidence type="ECO:0000256" key="1">
    <source>
        <dbReference type="ARBA" id="ARBA00004123"/>
    </source>
</evidence>
<dbReference type="Pfam" id="PF11951">
    <property type="entry name" value="Fungal_trans_2"/>
    <property type="match status" value="2"/>
</dbReference>
<dbReference type="SMART" id="SM00066">
    <property type="entry name" value="GAL4"/>
    <property type="match status" value="1"/>
</dbReference>
<dbReference type="RefSeq" id="XP_041557449.1">
    <property type="nucleotide sequence ID" value="XM_041704911.1"/>
</dbReference>
<dbReference type="Pfam" id="PF00172">
    <property type="entry name" value="Zn_clus"/>
    <property type="match status" value="1"/>
</dbReference>
<reference evidence="8" key="1">
    <citation type="submission" date="2021-01" db="EMBL/GenBank/DDBJ databases">
        <authorList>
            <consortium name="Aspergillus puulaauensis MK2 genome sequencing consortium"/>
            <person name="Kazuki M."/>
            <person name="Futagami T."/>
        </authorList>
    </citation>
    <scope>NUCLEOTIDE SEQUENCE</scope>
    <source>
        <strain evidence="8">MK2</strain>
    </source>
</reference>
<dbReference type="GeneID" id="64975260"/>
<keyword evidence="3" id="KW-0238">DNA-binding</keyword>
<dbReference type="EMBL" id="AP024446">
    <property type="protein sequence ID" value="BCS25255.1"/>
    <property type="molecule type" value="Genomic_DNA"/>
</dbReference>
<dbReference type="KEGG" id="apuu:APUU_41699S"/>
<accession>A0A7R8AQ43</accession>
<comment type="subcellular location">
    <subcellularLocation>
        <location evidence="1">Nucleus</location>
    </subcellularLocation>
</comment>